<evidence type="ECO:0000256" key="4">
    <source>
        <dbReference type="ARBA" id="ARBA00022827"/>
    </source>
</evidence>
<evidence type="ECO:0000259" key="8">
    <source>
        <dbReference type="Pfam" id="PF02770"/>
    </source>
</evidence>
<dbReference type="PIRSF" id="PIRSF016578">
    <property type="entry name" value="HsaA"/>
    <property type="match status" value="1"/>
</dbReference>
<dbReference type="Gene3D" id="1.20.140.10">
    <property type="entry name" value="Butyryl-CoA Dehydrogenase, subunit A, domain 3"/>
    <property type="match status" value="1"/>
</dbReference>
<evidence type="ECO:0000313" key="11">
    <source>
        <dbReference type="Proteomes" id="UP000320766"/>
    </source>
</evidence>
<dbReference type="InterPro" id="IPR009075">
    <property type="entry name" value="AcylCo_DH/oxidase_C"/>
</dbReference>
<reference evidence="10 11" key="1">
    <citation type="journal article" date="2019" name="Nat. Microbiol.">
        <title>Wide diversity of methane and short-chain alkane metabolisms in uncultured archaea.</title>
        <authorList>
            <person name="Borrel G."/>
            <person name="Adam P.S."/>
            <person name="McKay L.J."/>
            <person name="Chen L.X."/>
            <person name="Sierra-Garcia I.N."/>
            <person name="Sieber C.M."/>
            <person name="Letourneur Q."/>
            <person name="Ghozlane A."/>
            <person name="Andersen G.L."/>
            <person name="Li W.J."/>
            <person name="Hallam S.J."/>
            <person name="Muyzer G."/>
            <person name="de Oliveira V.M."/>
            <person name="Inskeep W.P."/>
            <person name="Banfield J.F."/>
            <person name="Gribaldo S."/>
        </authorList>
    </citation>
    <scope>NUCLEOTIDE SEQUENCE [LARGE SCALE GENOMIC DNA]</scope>
    <source>
        <strain evidence="10">NM1b</strain>
    </source>
</reference>
<dbReference type="Gene3D" id="1.10.540.10">
    <property type="entry name" value="Acyl-CoA dehydrogenase/oxidase, N-terminal domain"/>
    <property type="match status" value="1"/>
</dbReference>
<feature type="domain" description="Acyl-CoA dehydrogenase/oxidase C-terminal" evidence="7">
    <location>
        <begin position="243"/>
        <end position="382"/>
    </location>
</feature>
<dbReference type="SUPFAM" id="SSF56645">
    <property type="entry name" value="Acyl-CoA dehydrogenase NM domain-like"/>
    <property type="match status" value="1"/>
</dbReference>
<dbReference type="InterPro" id="IPR006091">
    <property type="entry name" value="Acyl-CoA_Oxase/DH_mid-dom"/>
</dbReference>
<comment type="similarity">
    <text evidence="2 6">Belongs to the acyl-CoA dehydrogenase family.</text>
</comment>
<gene>
    <name evidence="10" type="ORF">EF807_02170</name>
</gene>
<dbReference type="Pfam" id="PF00441">
    <property type="entry name" value="Acyl-CoA_dh_1"/>
    <property type="match status" value="1"/>
</dbReference>
<dbReference type="EMBL" id="RXIL01000037">
    <property type="protein sequence ID" value="RZN71677.1"/>
    <property type="molecule type" value="Genomic_DNA"/>
</dbReference>
<feature type="domain" description="Acyl-CoA oxidase/dehydrogenase middle" evidence="8">
    <location>
        <begin position="124"/>
        <end position="221"/>
    </location>
</feature>
<keyword evidence="5 6" id="KW-0560">Oxidoreductase</keyword>
<organism evidence="10 11">
    <name type="scientific">Candidatus Methanolliviera hydrocarbonicum</name>
    <dbReference type="NCBI Taxonomy" id="2491085"/>
    <lineage>
        <taxon>Archaea</taxon>
        <taxon>Methanobacteriati</taxon>
        <taxon>Methanobacteriota</taxon>
        <taxon>Candidatus Methanoliparia</taxon>
        <taxon>Candidatus Methanoliparales</taxon>
        <taxon>Candidatus Methanollivieraceae</taxon>
        <taxon>Candidatus Methanolliviera</taxon>
    </lineage>
</organism>
<dbReference type="InterPro" id="IPR036250">
    <property type="entry name" value="AcylCo_DH-like_C"/>
</dbReference>
<evidence type="ECO:0000259" key="7">
    <source>
        <dbReference type="Pfam" id="PF00441"/>
    </source>
</evidence>
<protein>
    <submittedName>
        <fullName evidence="10">Acyl-CoA dehydrogenase</fullName>
    </submittedName>
</protein>
<dbReference type="InterPro" id="IPR006089">
    <property type="entry name" value="Acyl-CoA_DH_CS"/>
</dbReference>
<dbReference type="AlphaFoldDB" id="A0A520KXX9"/>
<dbReference type="InterPro" id="IPR009100">
    <property type="entry name" value="AcylCoA_DH/oxidase_NM_dom_sf"/>
</dbReference>
<dbReference type="Pfam" id="PF02770">
    <property type="entry name" value="Acyl-CoA_dh_M"/>
    <property type="match status" value="1"/>
</dbReference>
<dbReference type="GO" id="GO:0050660">
    <property type="term" value="F:flavin adenine dinucleotide binding"/>
    <property type="evidence" value="ECO:0007669"/>
    <property type="project" value="InterPro"/>
</dbReference>
<dbReference type="Proteomes" id="UP000320766">
    <property type="component" value="Unassembled WGS sequence"/>
</dbReference>
<keyword evidence="4 6" id="KW-0274">FAD</keyword>
<dbReference type="InterPro" id="IPR037069">
    <property type="entry name" value="AcylCoA_DH/ox_N_sf"/>
</dbReference>
<dbReference type="Pfam" id="PF02771">
    <property type="entry name" value="Acyl-CoA_dh_N"/>
    <property type="match status" value="1"/>
</dbReference>
<dbReference type="CDD" id="cd00567">
    <property type="entry name" value="ACAD"/>
    <property type="match status" value="1"/>
</dbReference>
<sequence>MDFNLSEEQKLIAQSVREIVKDFPPEYWREMDQEHKFPEEFRKVAAKEGFIGMVIPEEYGGEGLGMLEMCITTDALAAGGAGISGIWAIGPTQIFGAVPISKHGNEAQKEKYLPKMAKGELEFCMGLTEPDAGSNTLNTSTMAVKDGDEYVINGKKIFITNADRADGMLLITRTTPLDKAPRKIMGITLFLVDLPDPTVEIVPIEKHGLHCVNSCEIFIDNLRVPEENILGEVDMGLFPLFDVLNPERVGSSAAVIGCGSLAVNTAVEYAKAREVFGVPISRHQAIQFPLATAKAKLETAKLMVYKAALLMDEGEECMAETCMAKLMAVEAGEYAVYHAMQTFGGYGYAVEYDVERWWREMNLWRLAPVTQEMTLAMLGQNVMGMGRSY</sequence>
<dbReference type="FunFam" id="2.40.110.10:FF:000002">
    <property type="entry name" value="Acyl-CoA dehydrogenase fadE12"/>
    <property type="match status" value="1"/>
</dbReference>
<accession>A0A520KXX9</accession>
<comment type="caution">
    <text evidence="10">The sequence shown here is derived from an EMBL/GenBank/DDBJ whole genome shotgun (WGS) entry which is preliminary data.</text>
</comment>
<evidence type="ECO:0000256" key="6">
    <source>
        <dbReference type="RuleBase" id="RU362125"/>
    </source>
</evidence>
<evidence type="ECO:0000256" key="2">
    <source>
        <dbReference type="ARBA" id="ARBA00009347"/>
    </source>
</evidence>
<evidence type="ECO:0000256" key="1">
    <source>
        <dbReference type="ARBA" id="ARBA00001974"/>
    </source>
</evidence>
<keyword evidence="3 6" id="KW-0285">Flavoprotein</keyword>
<dbReference type="PANTHER" id="PTHR43884">
    <property type="entry name" value="ACYL-COA DEHYDROGENASE"/>
    <property type="match status" value="1"/>
</dbReference>
<dbReference type="GO" id="GO:0003995">
    <property type="term" value="F:acyl-CoA dehydrogenase activity"/>
    <property type="evidence" value="ECO:0007669"/>
    <property type="project" value="InterPro"/>
</dbReference>
<comment type="cofactor">
    <cofactor evidence="1 6">
        <name>FAD</name>
        <dbReference type="ChEBI" id="CHEBI:57692"/>
    </cofactor>
</comment>
<dbReference type="PROSITE" id="PS00073">
    <property type="entry name" value="ACYL_COA_DH_2"/>
    <property type="match status" value="1"/>
</dbReference>
<evidence type="ECO:0000313" key="10">
    <source>
        <dbReference type="EMBL" id="RZN71677.1"/>
    </source>
</evidence>
<evidence type="ECO:0000256" key="5">
    <source>
        <dbReference type="ARBA" id="ARBA00023002"/>
    </source>
</evidence>
<evidence type="ECO:0000256" key="3">
    <source>
        <dbReference type="ARBA" id="ARBA00022630"/>
    </source>
</evidence>
<dbReference type="InterPro" id="IPR046373">
    <property type="entry name" value="Acyl-CoA_Oxase/DH_mid-dom_sf"/>
</dbReference>
<dbReference type="InterPro" id="IPR013786">
    <property type="entry name" value="AcylCoA_DH/ox_N"/>
</dbReference>
<name>A0A520KXX9_9EURY</name>
<dbReference type="SUPFAM" id="SSF47203">
    <property type="entry name" value="Acyl-CoA dehydrogenase C-terminal domain-like"/>
    <property type="match status" value="1"/>
</dbReference>
<dbReference type="PANTHER" id="PTHR43884:SF12">
    <property type="entry name" value="ISOVALERYL-COA DEHYDROGENASE, MITOCHONDRIAL-RELATED"/>
    <property type="match status" value="1"/>
</dbReference>
<feature type="domain" description="Acyl-CoA dehydrogenase/oxidase N-terminal" evidence="9">
    <location>
        <begin position="6"/>
        <end position="120"/>
    </location>
</feature>
<proteinExistence type="inferred from homology"/>
<dbReference type="Gene3D" id="2.40.110.10">
    <property type="entry name" value="Butyryl-CoA Dehydrogenase, subunit A, domain 2"/>
    <property type="match status" value="1"/>
</dbReference>
<evidence type="ECO:0000259" key="9">
    <source>
        <dbReference type="Pfam" id="PF02771"/>
    </source>
</evidence>